<dbReference type="Proteomes" id="UP001620234">
    <property type="component" value="Unassembled WGS sequence"/>
</dbReference>
<gene>
    <name evidence="2" type="ORF">ACI2I3_10140</name>
</gene>
<evidence type="ECO:0000313" key="2">
    <source>
        <dbReference type="EMBL" id="MFK4001694.1"/>
    </source>
</evidence>
<keyword evidence="1" id="KW-0732">Signal</keyword>
<evidence type="ECO:0000256" key="1">
    <source>
        <dbReference type="SAM" id="SignalP"/>
    </source>
</evidence>
<feature type="signal peptide" evidence="1">
    <location>
        <begin position="1"/>
        <end position="19"/>
    </location>
</feature>
<dbReference type="RefSeq" id="WP_404672276.1">
    <property type="nucleotide sequence ID" value="NZ_JBJDPD010000020.1"/>
</dbReference>
<feature type="chain" id="PRO_5045656383" evidence="1">
    <location>
        <begin position="20"/>
        <end position="105"/>
    </location>
</feature>
<reference evidence="2 3" key="1">
    <citation type="submission" date="2024-11" db="EMBL/GenBank/DDBJ databases">
        <title>The Natural Products Discovery Center: Release of the First 8490 Sequenced Strains for Exploring Actinobacteria Biosynthetic Diversity.</title>
        <authorList>
            <person name="Kalkreuter E."/>
            <person name="Kautsar S.A."/>
            <person name="Yang D."/>
            <person name="Bader C.D."/>
            <person name="Teijaro C.N."/>
            <person name="Fluegel L."/>
            <person name="Davis C.M."/>
            <person name="Simpson J.R."/>
            <person name="Lauterbach L."/>
            <person name="Steele A.D."/>
            <person name="Gui C."/>
            <person name="Meng S."/>
            <person name="Li G."/>
            <person name="Viehrig K."/>
            <person name="Ye F."/>
            <person name="Su P."/>
            <person name="Kiefer A.F."/>
            <person name="Nichols A."/>
            <person name="Cepeda A.J."/>
            <person name="Yan W."/>
            <person name="Fan B."/>
            <person name="Jiang Y."/>
            <person name="Adhikari A."/>
            <person name="Zheng C.-J."/>
            <person name="Schuster L."/>
            <person name="Cowan T.M."/>
            <person name="Smanski M.J."/>
            <person name="Chevrette M.G."/>
            <person name="De Carvalho L.P.S."/>
            <person name="Shen B."/>
        </authorList>
    </citation>
    <scope>NUCLEOTIDE SEQUENCE [LARGE SCALE GENOMIC DNA]</scope>
    <source>
        <strain evidence="2 3">NPDC077433</strain>
    </source>
</reference>
<keyword evidence="3" id="KW-1185">Reference proteome</keyword>
<dbReference type="EMBL" id="JBJDPD010000020">
    <property type="protein sequence ID" value="MFK4001694.1"/>
    <property type="molecule type" value="Genomic_DNA"/>
</dbReference>
<name>A0ABW8L9U6_9GAMM</name>
<organism evidence="2 3">
    <name type="scientific">Psychrobacter namhaensis</name>
    <dbReference type="NCBI Taxonomy" id="292734"/>
    <lineage>
        <taxon>Bacteria</taxon>
        <taxon>Pseudomonadati</taxon>
        <taxon>Pseudomonadota</taxon>
        <taxon>Gammaproteobacteria</taxon>
        <taxon>Moraxellales</taxon>
        <taxon>Moraxellaceae</taxon>
        <taxon>Psychrobacter</taxon>
    </lineage>
</organism>
<accession>A0ABW8L9U6</accession>
<comment type="caution">
    <text evidence="2">The sequence shown here is derived from an EMBL/GenBank/DDBJ whole genome shotgun (WGS) entry which is preliminary data.</text>
</comment>
<protein>
    <submittedName>
        <fullName evidence="2">Uncharacterized protein</fullName>
    </submittedName>
</protein>
<sequence>MKKISGLLLATLLTTGAQAQLSVFTSHEVVQPLRGTVDSPLYQYEDVFEAANPYTGKVGLEYKRGMANYSGGYFYKSDTDLKDGNRYDYSGVFLRAKFTGCLIGC</sequence>
<evidence type="ECO:0000313" key="3">
    <source>
        <dbReference type="Proteomes" id="UP001620234"/>
    </source>
</evidence>
<proteinExistence type="predicted"/>